<dbReference type="InterPro" id="IPR037197">
    <property type="entry name" value="WWE_dom_sf"/>
</dbReference>
<sequence length="143" mass="16073">MACTPSAPTAAGVYWQDGKRWIAYDPQTAHQIQEALENVEKEVKIGPFNGWHFLIDLRTMTQRNVESGMETRVKVVAESNAELSPGRSSEELARRRAGGHCRLCPLLGAQRLMAQMMKRVRTRRTFSKMDGVQNSARPSSKLT</sequence>
<feature type="region of interest" description="Disordered" evidence="1">
    <location>
        <begin position="124"/>
        <end position="143"/>
    </location>
</feature>
<keyword evidence="4" id="KW-1185">Reference proteome</keyword>
<feature type="domain" description="WWE" evidence="2">
    <location>
        <begin position="1"/>
        <end position="75"/>
    </location>
</feature>
<dbReference type="Gene3D" id="3.30.720.50">
    <property type="match status" value="1"/>
</dbReference>
<dbReference type="Pfam" id="PF02825">
    <property type="entry name" value="WWE"/>
    <property type="match status" value="1"/>
</dbReference>
<dbReference type="GO" id="GO:0008270">
    <property type="term" value="F:zinc ion binding"/>
    <property type="evidence" value="ECO:0007669"/>
    <property type="project" value="InterPro"/>
</dbReference>
<reference evidence="3 4" key="1">
    <citation type="journal article" date="2014" name="Nat. Commun.">
        <title>Klebsormidium flaccidum genome reveals primary factors for plant terrestrial adaptation.</title>
        <authorList>
            <person name="Hori K."/>
            <person name="Maruyama F."/>
            <person name="Fujisawa T."/>
            <person name="Togashi T."/>
            <person name="Yamamoto N."/>
            <person name="Seo M."/>
            <person name="Sato S."/>
            <person name="Yamada T."/>
            <person name="Mori H."/>
            <person name="Tajima N."/>
            <person name="Moriyama T."/>
            <person name="Ikeuchi M."/>
            <person name="Watanabe M."/>
            <person name="Wada H."/>
            <person name="Kobayashi K."/>
            <person name="Saito M."/>
            <person name="Masuda T."/>
            <person name="Sasaki-Sekimoto Y."/>
            <person name="Mashiguchi K."/>
            <person name="Awai K."/>
            <person name="Shimojima M."/>
            <person name="Masuda S."/>
            <person name="Iwai M."/>
            <person name="Nobusawa T."/>
            <person name="Narise T."/>
            <person name="Kondo S."/>
            <person name="Saito H."/>
            <person name="Sato R."/>
            <person name="Murakawa M."/>
            <person name="Ihara Y."/>
            <person name="Oshima-Yamada Y."/>
            <person name="Ohtaka K."/>
            <person name="Satoh M."/>
            <person name="Sonobe K."/>
            <person name="Ishii M."/>
            <person name="Ohtani R."/>
            <person name="Kanamori-Sato M."/>
            <person name="Honoki R."/>
            <person name="Miyazaki D."/>
            <person name="Mochizuki H."/>
            <person name="Umetsu J."/>
            <person name="Higashi K."/>
            <person name="Shibata D."/>
            <person name="Kamiya Y."/>
            <person name="Sato N."/>
            <person name="Nakamura Y."/>
            <person name="Tabata S."/>
            <person name="Ida S."/>
            <person name="Kurokawa K."/>
            <person name="Ohta H."/>
        </authorList>
    </citation>
    <scope>NUCLEOTIDE SEQUENCE [LARGE SCALE GENOMIC DNA]</scope>
    <source>
        <strain evidence="3 4">NIES-2285</strain>
    </source>
</reference>
<dbReference type="EMBL" id="DF237475">
    <property type="protein sequence ID" value="GAQ89465.1"/>
    <property type="molecule type" value="Genomic_DNA"/>
</dbReference>
<proteinExistence type="predicted"/>
<evidence type="ECO:0000313" key="4">
    <source>
        <dbReference type="Proteomes" id="UP000054558"/>
    </source>
</evidence>
<gene>
    <name evidence="3" type="ORF">KFL_005260050</name>
</gene>
<protein>
    <recommendedName>
        <fullName evidence="2">WWE domain-containing protein</fullName>
    </recommendedName>
</protein>
<dbReference type="SMART" id="SM00678">
    <property type="entry name" value="WWE"/>
    <property type="match status" value="1"/>
</dbReference>
<dbReference type="SUPFAM" id="SSF117839">
    <property type="entry name" value="WWE domain"/>
    <property type="match status" value="1"/>
</dbReference>
<dbReference type="AlphaFoldDB" id="A0A1Y1IEW5"/>
<name>A0A1Y1IEW5_KLENI</name>
<organism evidence="3 4">
    <name type="scientific">Klebsormidium nitens</name>
    <name type="common">Green alga</name>
    <name type="synonym">Ulothrix nitens</name>
    <dbReference type="NCBI Taxonomy" id="105231"/>
    <lineage>
        <taxon>Eukaryota</taxon>
        <taxon>Viridiplantae</taxon>
        <taxon>Streptophyta</taxon>
        <taxon>Klebsormidiophyceae</taxon>
        <taxon>Klebsormidiales</taxon>
        <taxon>Klebsormidiaceae</taxon>
        <taxon>Klebsormidium</taxon>
    </lineage>
</organism>
<evidence type="ECO:0000259" key="2">
    <source>
        <dbReference type="PROSITE" id="PS50918"/>
    </source>
</evidence>
<dbReference type="Proteomes" id="UP000054558">
    <property type="component" value="Unassembled WGS sequence"/>
</dbReference>
<feature type="compositionally biased region" description="Polar residues" evidence="1">
    <location>
        <begin position="132"/>
        <end position="143"/>
    </location>
</feature>
<evidence type="ECO:0000313" key="3">
    <source>
        <dbReference type="EMBL" id="GAQ89465.1"/>
    </source>
</evidence>
<evidence type="ECO:0000256" key="1">
    <source>
        <dbReference type="SAM" id="MobiDB-lite"/>
    </source>
</evidence>
<dbReference type="InterPro" id="IPR018123">
    <property type="entry name" value="WWE-dom_subgr"/>
</dbReference>
<accession>A0A1Y1IEW5</accession>
<dbReference type="InterPro" id="IPR004170">
    <property type="entry name" value="WWE_dom"/>
</dbReference>
<dbReference type="PROSITE" id="PS50918">
    <property type="entry name" value="WWE"/>
    <property type="match status" value="1"/>
</dbReference>